<keyword evidence="3" id="KW-1185">Reference proteome</keyword>
<organism evidence="2 3">
    <name type="scientific">Oceanirhabdus seepicola</name>
    <dbReference type="NCBI Taxonomy" id="2828781"/>
    <lineage>
        <taxon>Bacteria</taxon>
        <taxon>Bacillati</taxon>
        <taxon>Bacillota</taxon>
        <taxon>Clostridia</taxon>
        <taxon>Eubacteriales</taxon>
        <taxon>Clostridiaceae</taxon>
        <taxon>Oceanirhabdus</taxon>
    </lineage>
</organism>
<name>A0A9J6NW97_9CLOT</name>
<dbReference type="EMBL" id="JAGSOJ010000001">
    <property type="protein sequence ID" value="MCM1988515.1"/>
    <property type="molecule type" value="Genomic_DNA"/>
</dbReference>
<reference evidence="2" key="1">
    <citation type="journal article" date="2021" name="mSystems">
        <title>Bacteria and Archaea Synergistically Convert Glycine Betaine to Biogenic Methane in the Formosa Cold Seep of the South China Sea.</title>
        <authorList>
            <person name="Li L."/>
            <person name="Zhang W."/>
            <person name="Zhang S."/>
            <person name="Song L."/>
            <person name="Sun Q."/>
            <person name="Zhang H."/>
            <person name="Xiang H."/>
            <person name="Dong X."/>
        </authorList>
    </citation>
    <scope>NUCLEOTIDE SEQUENCE</scope>
    <source>
        <strain evidence="2">ZWT</strain>
    </source>
</reference>
<dbReference type="PANTHER" id="PTHR10587">
    <property type="entry name" value="GLYCOSYL TRANSFERASE-RELATED"/>
    <property type="match status" value="1"/>
</dbReference>
<reference evidence="2" key="2">
    <citation type="submission" date="2021-04" db="EMBL/GenBank/DDBJ databases">
        <authorList>
            <person name="Dong X."/>
        </authorList>
    </citation>
    <scope>NUCLEOTIDE SEQUENCE</scope>
    <source>
        <strain evidence="2">ZWT</strain>
    </source>
</reference>
<sequence length="262" mass="31265">MLTKKVYLTIDDAPSKDFREKVDYLYERNIPAIFFCIGENIIKYEEDVIYAIRKGFIIGNHSFNHKYFSNMTLVECKDSIKKTDDIIEELYIKSNIDRPMKLFRFPHFDQGGDLNSEAYEGKWSKPKCEWSVYEKNDKRLSIQEFLSELGYIQPKFEGINIKFFSDKTLMEGIDIRCTFDQMEYFLDVKDAPYGMYKEESILHRIDEDVPYEGRSLNCYETADIILIHDQEKTTRLFYEIIDRYLEKKFEFLKLTTIEIIGK</sequence>
<dbReference type="AlphaFoldDB" id="A0A9J6NW97"/>
<evidence type="ECO:0000259" key="1">
    <source>
        <dbReference type="PROSITE" id="PS51677"/>
    </source>
</evidence>
<proteinExistence type="predicted"/>
<dbReference type="GO" id="GO:0005975">
    <property type="term" value="P:carbohydrate metabolic process"/>
    <property type="evidence" value="ECO:0007669"/>
    <property type="project" value="InterPro"/>
</dbReference>
<dbReference type="RefSeq" id="WP_250857380.1">
    <property type="nucleotide sequence ID" value="NZ_JAGSOJ010000001.1"/>
</dbReference>
<dbReference type="CDD" id="cd10917">
    <property type="entry name" value="CE4_NodB_like_6s_7s"/>
    <property type="match status" value="1"/>
</dbReference>
<dbReference type="InterPro" id="IPR050248">
    <property type="entry name" value="Polysacc_deacetylase_ArnD"/>
</dbReference>
<dbReference type="Pfam" id="PF01522">
    <property type="entry name" value="Polysacc_deac_1"/>
    <property type="match status" value="1"/>
</dbReference>
<protein>
    <submittedName>
        <fullName evidence="2">Polysaccharide deacetylase family protein</fullName>
    </submittedName>
</protein>
<dbReference type="PROSITE" id="PS51677">
    <property type="entry name" value="NODB"/>
    <property type="match status" value="1"/>
</dbReference>
<feature type="domain" description="NodB homology" evidence="1">
    <location>
        <begin position="4"/>
        <end position="107"/>
    </location>
</feature>
<dbReference type="Proteomes" id="UP001056429">
    <property type="component" value="Unassembled WGS sequence"/>
</dbReference>
<evidence type="ECO:0000313" key="2">
    <source>
        <dbReference type="EMBL" id="MCM1988515.1"/>
    </source>
</evidence>
<accession>A0A9J6NW97</accession>
<dbReference type="InterPro" id="IPR002509">
    <property type="entry name" value="NODB_dom"/>
</dbReference>
<dbReference type="Gene3D" id="3.20.20.370">
    <property type="entry name" value="Glycoside hydrolase/deacetylase"/>
    <property type="match status" value="1"/>
</dbReference>
<gene>
    <name evidence="2" type="ORF">KDK92_02100</name>
</gene>
<evidence type="ECO:0000313" key="3">
    <source>
        <dbReference type="Proteomes" id="UP001056429"/>
    </source>
</evidence>
<dbReference type="SUPFAM" id="SSF88713">
    <property type="entry name" value="Glycoside hydrolase/deacetylase"/>
    <property type="match status" value="1"/>
</dbReference>
<dbReference type="InterPro" id="IPR011330">
    <property type="entry name" value="Glyco_hydro/deAcase_b/a-brl"/>
</dbReference>
<comment type="caution">
    <text evidence="2">The sequence shown here is derived from an EMBL/GenBank/DDBJ whole genome shotgun (WGS) entry which is preliminary data.</text>
</comment>
<dbReference type="GO" id="GO:0016810">
    <property type="term" value="F:hydrolase activity, acting on carbon-nitrogen (but not peptide) bonds"/>
    <property type="evidence" value="ECO:0007669"/>
    <property type="project" value="InterPro"/>
</dbReference>